<accession>A0A9D6V3I5</accession>
<keyword evidence="2" id="KW-0472">Membrane</keyword>
<keyword evidence="2" id="KW-0812">Transmembrane</keyword>
<feature type="region of interest" description="Disordered" evidence="1">
    <location>
        <begin position="11"/>
        <end position="71"/>
    </location>
</feature>
<name>A0A9D6V3I5_9BACT</name>
<feature type="region of interest" description="Disordered" evidence="1">
    <location>
        <begin position="112"/>
        <end position="211"/>
    </location>
</feature>
<organism evidence="4 5">
    <name type="scientific">Desulfomonile tiedjei</name>
    <dbReference type="NCBI Taxonomy" id="2358"/>
    <lineage>
        <taxon>Bacteria</taxon>
        <taxon>Pseudomonadati</taxon>
        <taxon>Thermodesulfobacteriota</taxon>
        <taxon>Desulfomonilia</taxon>
        <taxon>Desulfomonilales</taxon>
        <taxon>Desulfomonilaceae</taxon>
        <taxon>Desulfomonile</taxon>
    </lineage>
</organism>
<proteinExistence type="predicted"/>
<protein>
    <submittedName>
        <fullName evidence="4">SPOR domain-containing protein</fullName>
    </submittedName>
</protein>
<dbReference type="EMBL" id="JACRDE010000208">
    <property type="protein sequence ID" value="MBI5249341.1"/>
    <property type="molecule type" value="Genomic_DNA"/>
</dbReference>
<keyword evidence="2" id="KW-1133">Transmembrane helix</keyword>
<dbReference type="Proteomes" id="UP000807825">
    <property type="component" value="Unassembled WGS sequence"/>
</dbReference>
<evidence type="ECO:0000256" key="1">
    <source>
        <dbReference type="SAM" id="MobiDB-lite"/>
    </source>
</evidence>
<reference evidence="4" key="1">
    <citation type="submission" date="2020-07" db="EMBL/GenBank/DDBJ databases">
        <title>Huge and variable diversity of episymbiotic CPR bacteria and DPANN archaea in groundwater ecosystems.</title>
        <authorList>
            <person name="He C.Y."/>
            <person name="Keren R."/>
            <person name="Whittaker M."/>
            <person name="Farag I.F."/>
            <person name="Doudna J."/>
            <person name="Cate J.H.D."/>
            <person name="Banfield J.F."/>
        </authorList>
    </citation>
    <scope>NUCLEOTIDE SEQUENCE</scope>
    <source>
        <strain evidence="4">NC_groundwater_1664_Pr3_B-0.1um_52_9</strain>
    </source>
</reference>
<gene>
    <name evidence="4" type="ORF">HY912_07585</name>
</gene>
<sequence length="293" mass="31823">MKPLSIMRKMVSGKKRPIKVSPAAQNAAVKLAGPKSPKKKPFSRLTEFFRQKRKSRSAPPPPLKPEGEGTKPKNGWLALGVMGAALIAGVLAVADFKLIRDPTVFGKAFGTGRQRAESLEPAAAATGSSGALDSKAAHERPEVTFYQKLTSQDEQKTMGTGNNCQIQETDITDKRAAKSHSAANPEKSEDPRTRMQPEKTSTAGQPPLQPAIGPIKYTVQVGAFSHPSIAQEWAIKWKSRGYDAYLKPVARPNTGIIYRLYLGNFASEKQADELVKHLKAKEGISALRLAVRN</sequence>
<dbReference type="InterPro" id="IPR036680">
    <property type="entry name" value="SPOR-like_sf"/>
</dbReference>
<evidence type="ECO:0000259" key="3">
    <source>
        <dbReference type="PROSITE" id="PS51724"/>
    </source>
</evidence>
<feature type="compositionally biased region" description="Basic and acidic residues" evidence="1">
    <location>
        <begin position="186"/>
        <end position="197"/>
    </location>
</feature>
<dbReference type="Pfam" id="PF05036">
    <property type="entry name" value="SPOR"/>
    <property type="match status" value="1"/>
</dbReference>
<dbReference type="GO" id="GO:0042834">
    <property type="term" value="F:peptidoglycan binding"/>
    <property type="evidence" value="ECO:0007669"/>
    <property type="project" value="InterPro"/>
</dbReference>
<dbReference type="InterPro" id="IPR007730">
    <property type="entry name" value="SPOR-like_dom"/>
</dbReference>
<feature type="transmembrane region" description="Helical" evidence="2">
    <location>
        <begin position="76"/>
        <end position="94"/>
    </location>
</feature>
<feature type="compositionally biased region" description="Polar residues" evidence="1">
    <location>
        <begin position="157"/>
        <end position="169"/>
    </location>
</feature>
<dbReference type="Gene3D" id="3.30.70.1070">
    <property type="entry name" value="Sporulation related repeat"/>
    <property type="match status" value="1"/>
</dbReference>
<dbReference type="SUPFAM" id="SSF110997">
    <property type="entry name" value="Sporulation related repeat"/>
    <property type="match status" value="1"/>
</dbReference>
<evidence type="ECO:0000313" key="5">
    <source>
        <dbReference type="Proteomes" id="UP000807825"/>
    </source>
</evidence>
<feature type="domain" description="SPOR" evidence="3">
    <location>
        <begin position="211"/>
        <end position="291"/>
    </location>
</feature>
<comment type="caution">
    <text evidence="4">The sequence shown here is derived from an EMBL/GenBank/DDBJ whole genome shotgun (WGS) entry which is preliminary data.</text>
</comment>
<dbReference type="AlphaFoldDB" id="A0A9D6V3I5"/>
<evidence type="ECO:0000256" key="2">
    <source>
        <dbReference type="SAM" id="Phobius"/>
    </source>
</evidence>
<dbReference type="PROSITE" id="PS51724">
    <property type="entry name" value="SPOR"/>
    <property type="match status" value="1"/>
</dbReference>
<evidence type="ECO:0000313" key="4">
    <source>
        <dbReference type="EMBL" id="MBI5249341.1"/>
    </source>
</evidence>